<dbReference type="Proteomes" id="UP000827889">
    <property type="component" value="Chromosome 8"/>
</dbReference>
<dbReference type="InterPro" id="IPR036396">
    <property type="entry name" value="Cyt_P450_sf"/>
</dbReference>
<evidence type="ECO:0000256" key="9">
    <source>
        <dbReference type="SAM" id="Phobius"/>
    </source>
</evidence>
<evidence type="ECO:0000256" key="5">
    <source>
        <dbReference type="ARBA" id="ARBA00023002"/>
    </source>
</evidence>
<dbReference type="SUPFAM" id="SSF48264">
    <property type="entry name" value="Cytochrome P450"/>
    <property type="match status" value="1"/>
</dbReference>
<dbReference type="KEGG" id="rarg:115735364"/>
<gene>
    <name evidence="11" type="primary">LOC115735364</name>
</gene>
<sequence>MESGSSSSCLFQSVQTTFFLLFLSFTLLFSVFSFLIYVFRLKPLCGCDVCAAYLSASWTKEFDNLCDWYTHLLRKSPTGTIHVHVLGNVVTANPDNVEHMLRTRFDNYPKGKPFSAILGDLLGRGIFNVDGDSWMFQRKMASLELGSVSIRAYAFEVVASEIKNRLVPLLSSVCGKDDGVLDLQDVFRRFSFDSICKFSFGLDPGCLNLSLPVSEFAEAFDAASRLSAERAMSPSPLVWRIKRLLNVGSERRLREAIKTINALADGVIKQKREMGPSKDHNDLLSRFMTTIDDDKYLRDIVVSFLLAGRDTVASGLTSFFWLLSQNPEVRDAIREESDRVLGQTSDGLASFDQMRKMHYLQAALYECMRLFPPVQFDSKYAQDDDVLPDATWVKKGTRVTYHPYAMGRMEGLWGPDCLEFRPRRWLTRGGVFSPESPYKYPVFQAGVRVCLGKEMALVEMKTVALALVRRFDVQVANGHCGPRFAPGLTATIRGGLPVVIEERSVASTG</sequence>
<dbReference type="InterPro" id="IPR001128">
    <property type="entry name" value="Cyt_P450"/>
</dbReference>
<organism evidence="10 11">
    <name type="scientific">Rhodamnia argentea</name>
    <dbReference type="NCBI Taxonomy" id="178133"/>
    <lineage>
        <taxon>Eukaryota</taxon>
        <taxon>Viridiplantae</taxon>
        <taxon>Streptophyta</taxon>
        <taxon>Embryophyta</taxon>
        <taxon>Tracheophyta</taxon>
        <taxon>Spermatophyta</taxon>
        <taxon>Magnoliopsida</taxon>
        <taxon>eudicotyledons</taxon>
        <taxon>Gunneridae</taxon>
        <taxon>Pentapetalae</taxon>
        <taxon>rosids</taxon>
        <taxon>malvids</taxon>
        <taxon>Myrtales</taxon>
        <taxon>Myrtaceae</taxon>
        <taxon>Myrtoideae</taxon>
        <taxon>Myrteae</taxon>
        <taxon>Australasian group</taxon>
        <taxon>Rhodamnia</taxon>
    </lineage>
</organism>
<keyword evidence="3 8" id="KW-0349">Heme</keyword>
<evidence type="ECO:0000256" key="1">
    <source>
        <dbReference type="ARBA" id="ARBA00001971"/>
    </source>
</evidence>
<dbReference type="InterPro" id="IPR002401">
    <property type="entry name" value="Cyt_P450_E_grp-I"/>
</dbReference>
<dbReference type="PRINTS" id="PR00463">
    <property type="entry name" value="EP450I"/>
</dbReference>
<evidence type="ECO:0000313" key="10">
    <source>
        <dbReference type="Proteomes" id="UP000827889"/>
    </source>
</evidence>
<evidence type="ECO:0000256" key="4">
    <source>
        <dbReference type="ARBA" id="ARBA00022723"/>
    </source>
</evidence>
<keyword evidence="10" id="KW-1185">Reference proteome</keyword>
<reference evidence="11" key="1">
    <citation type="submission" date="2025-08" db="UniProtKB">
        <authorList>
            <consortium name="RefSeq"/>
        </authorList>
    </citation>
    <scope>IDENTIFICATION</scope>
    <source>
        <tissue evidence="11">Leaf</tissue>
    </source>
</reference>
<accession>A0A8B8NIY0</accession>
<keyword evidence="5" id="KW-0560">Oxidoreductase</keyword>
<keyword evidence="9" id="KW-0812">Transmembrane</keyword>
<keyword evidence="6 8" id="KW-0408">Iron</keyword>
<evidence type="ECO:0000256" key="3">
    <source>
        <dbReference type="ARBA" id="ARBA00022617"/>
    </source>
</evidence>
<dbReference type="GO" id="GO:0005506">
    <property type="term" value="F:iron ion binding"/>
    <property type="evidence" value="ECO:0007669"/>
    <property type="project" value="InterPro"/>
</dbReference>
<proteinExistence type="inferred from homology"/>
<evidence type="ECO:0000256" key="2">
    <source>
        <dbReference type="ARBA" id="ARBA00010617"/>
    </source>
</evidence>
<dbReference type="AlphaFoldDB" id="A0A8B8NIY0"/>
<dbReference type="GO" id="GO:0020037">
    <property type="term" value="F:heme binding"/>
    <property type="evidence" value="ECO:0007669"/>
    <property type="project" value="InterPro"/>
</dbReference>
<dbReference type="RefSeq" id="XP_030522445.1">
    <property type="nucleotide sequence ID" value="XM_030666585.2"/>
</dbReference>
<comment type="similarity">
    <text evidence="2">Belongs to the cytochrome P450 family.</text>
</comment>
<keyword evidence="9" id="KW-1133">Transmembrane helix</keyword>
<evidence type="ECO:0000256" key="8">
    <source>
        <dbReference type="PIRSR" id="PIRSR602401-1"/>
    </source>
</evidence>
<keyword evidence="9" id="KW-0472">Membrane</keyword>
<feature type="binding site" description="axial binding residue" evidence="8">
    <location>
        <position position="450"/>
    </location>
    <ligand>
        <name>heme</name>
        <dbReference type="ChEBI" id="CHEBI:30413"/>
    </ligand>
    <ligandPart>
        <name>Fe</name>
        <dbReference type="ChEBI" id="CHEBI:18248"/>
    </ligandPart>
</feature>
<protein>
    <submittedName>
        <fullName evidence="11">Cytochrome P450 94C1</fullName>
    </submittedName>
</protein>
<evidence type="ECO:0000256" key="7">
    <source>
        <dbReference type="ARBA" id="ARBA00023033"/>
    </source>
</evidence>
<dbReference type="Pfam" id="PF00067">
    <property type="entry name" value="p450"/>
    <property type="match status" value="1"/>
</dbReference>
<keyword evidence="7" id="KW-0503">Monooxygenase</keyword>
<keyword evidence="4 8" id="KW-0479">Metal-binding</keyword>
<dbReference type="GO" id="GO:0004497">
    <property type="term" value="F:monooxygenase activity"/>
    <property type="evidence" value="ECO:0007669"/>
    <property type="project" value="UniProtKB-KW"/>
</dbReference>
<evidence type="ECO:0000256" key="6">
    <source>
        <dbReference type="ARBA" id="ARBA00023004"/>
    </source>
</evidence>
<dbReference type="PANTHER" id="PTHR24296">
    <property type="entry name" value="CYTOCHROME P450"/>
    <property type="match status" value="1"/>
</dbReference>
<comment type="cofactor">
    <cofactor evidence="1 8">
        <name>heme</name>
        <dbReference type="ChEBI" id="CHEBI:30413"/>
    </cofactor>
</comment>
<dbReference type="GeneID" id="115735364"/>
<dbReference type="PRINTS" id="PR00385">
    <property type="entry name" value="P450"/>
</dbReference>
<dbReference type="CDD" id="cd11064">
    <property type="entry name" value="CYP86A"/>
    <property type="match status" value="1"/>
</dbReference>
<feature type="transmembrane region" description="Helical" evidence="9">
    <location>
        <begin position="18"/>
        <end position="39"/>
    </location>
</feature>
<dbReference type="OrthoDB" id="1470350at2759"/>
<dbReference type="GO" id="GO:0016705">
    <property type="term" value="F:oxidoreductase activity, acting on paired donors, with incorporation or reduction of molecular oxygen"/>
    <property type="evidence" value="ECO:0007669"/>
    <property type="project" value="InterPro"/>
</dbReference>
<dbReference type="Gene3D" id="1.10.630.10">
    <property type="entry name" value="Cytochrome P450"/>
    <property type="match status" value="1"/>
</dbReference>
<evidence type="ECO:0000313" key="11">
    <source>
        <dbReference type="RefSeq" id="XP_030522445.1"/>
    </source>
</evidence>
<name>A0A8B8NIY0_9MYRT</name>